<feature type="transmembrane region" description="Helical" evidence="8">
    <location>
        <begin position="349"/>
        <end position="367"/>
    </location>
</feature>
<keyword evidence="5 8" id="KW-1133">Transmembrane helix</keyword>
<dbReference type="PANTHER" id="PTHR11730">
    <property type="entry name" value="AMMONIUM TRANSPORTER"/>
    <property type="match status" value="1"/>
</dbReference>
<proteinExistence type="inferred from homology"/>
<feature type="domain" description="Ammonium transporter AmtB-like" evidence="10">
    <location>
        <begin position="38"/>
        <end position="432"/>
    </location>
</feature>
<evidence type="ECO:0000313" key="12">
    <source>
        <dbReference type="Proteomes" id="UP000664417"/>
    </source>
</evidence>
<evidence type="ECO:0000256" key="3">
    <source>
        <dbReference type="ARBA" id="ARBA00022448"/>
    </source>
</evidence>
<evidence type="ECO:0000256" key="7">
    <source>
        <dbReference type="ARBA" id="ARBA00023177"/>
    </source>
</evidence>
<evidence type="ECO:0000256" key="9">
    <source>
        <dbReference type="SAM" id="SignalP"/>
    </source>
</evidence>
<evidence type="ECO:0000313" key="11">
    <source>
        <dbReference type="EMBL" id="MBO1318249.1"/>
    </source>
</evidence>
<name>A0A8J7Q5H8_9BACT</name>
<feature type="transmembrane region" description="Helical" evidence="8">
    <location>
        <begin position="387"/>
        <end position="405"/>
    </location>
</feature>
<keyword evidence="6 8" id="KW-0472">Membrane</keyword>
<evidence type="ECO:0000256" key="4">
    <source>
        <dbReference type="ARBA" id="ARBA00022692"/>
    </source>
</evidence>
<dbReference type="SUPFAM" id="SSF111352">
    <property type="entry name" value="Ammonium transporter"/>
    <property type="match status" value="1"/>
</dbReference>
<feature type="transmembrane region" description="Helical" evidence="8">
    <location>
        <begin position="70"/>
        <end position="93"/>
    </location>
</feature>
<evidence type="ECO:0000256" key="2">
    <source>
        <dbReference type="ARBA" id="ARBA00005887"/>
    </source>
</evidence>
<feature type="transmembrane region" description="Helical" evidence="8">
    <location>
        <begin position="191"/>
        <end position="212"/>
    </location>
</feature>
<comment type="subcellular location">
    <subcellularLocation>
        <location evidence="8">Cell membrane</location>
        <topology evidence="8">Multi-pass membrane protein</topology>
    </subcellularLocation>
    <subcellularLocation>
        <location evidence="1">Membrane</location>
        <topology evidence="1">Multi-pass membrane protein</topology>
    </subcellularLocation>
</comment>
<dbReference type="PRINTS" id="PR00342">
    <property type="entry name" value="RHESUSRHD"/>
</dbReference>
<sequence length="441" mass="46353">MTGSKKLLLSLLVLTAAPMCLAESATVSDEMFRINNTWMMVATFLVFIMHLGFAALEAGFTRAKNTVNILFKNVSILCIGILAYALVGFNLMYPGESFAGAFFGFAGFGINADSAALTSAYNEGYTYYTDFLFQAMFAATAATIISGAVAERIKLSSFMMFATLYVAITYPMVGMWKWGGGWLAEMGFHDFAGSTIVHGVGGWGALIAAWMLGPRIGRFHDDGHTDIHGHSLPLAFIGVFLLWLGWFGFNGGSVLSADPGGVSLVLVTTNLAAAAGVMGALIVSFTMSKTYNLGMVLNGSLAGLVAITAGADVISPAMSVIVGFIGGVLVVLGTTLLEKVRIDDPVGAVPVHLMCGIWGTLAVGIFGKADPAVLGYSLSFTSQLVGVAATGVFCLINAGLFLGLLKMTVGIRVSQEEETHGLDAAEHGIQAYSHHPFTTPN</sequence>
<protein>
    <recommendedName>
        <fullName evidence="8">Ammonium transporter</fullName>
    </recommendedName>
</protein>
<feature type="signal peptide" evidence="9">
    <location>
        <begin position="1"/>
        <end position="22"/>
    </location>
</feature>
<dbReference type="EMBL" id="JAFREP010000005">
    <property type="protein sequence ID" value="MBO1318249.1"/>
    <property type="molecule type" value="Genomic_DNA"/>
</dbReference>
<reference evidence="11" key="1">
    <citation type="submission" date="2021-03" db="EMBL/GenBank/DDBJ databases">
        <authorList>
            <person name="Wang G."/>
        </authorList>
    </citation>
    <scope>NUCLEOTIDE SEQUENCE</scope>
    <source>
        <strain evidence="11">KCTC 12899</strain>
    </source>
</reference>
<keyword evidence="7 8" id="KW-0924">Ammonia transport</keyword>
<dbReference type="GO" id="GO:0005886">
    <property type="term" value="C:plasma membrane"/>
    <property type="evidence" value="ECO:0007669"/>
    <property type="project" value="UniProtKB-SubCell"/>
</dbReference>
<feature type="transmembrane region" description="Helical" evidence="8">
    <location>
        <begin position="232"/>
        <end position="249"/>
    </location>
</feature>
<evidence type="ECO:0000256" key="5">
    <source>
        <dbReference type="ARBA" id="ARBA00022989"/>
    </source>
</evidence>
<feature type="transmembrane region" description="Helical" evidence="8">
    <location>
        <begin position="38"/>
        <end position="58"/>
    </location>
</feature>
<comment type="caution">
    <text evidence="11">The sequence shown here is derived from an EMBL/GenBank/DDBJ whole genome shotgun (WGS) entry which is preliminary data.</text>
</comment>
<dbReference type="PANTHER" id="PTHR11730:SF62">
    <property type="entry name" value="AMMONIUM TRANSPORTER SLL1017-RELATED"/>
    <property type="match status" value="1"/>
</dbReference>
<feature type="transmembrane region" description="Helical" evidence="8">
    <location>
        <begin position="131"/>
        <end position="150"/>
    </location>
</feature>
<feature type="transmembrane region" description="Helical" evidence="8">
    <location>
        <begin position="261"/>
        <end position="283"/>
    </location>
</feature>
<dbReference type="PROSITE" id="PS01219">
    <property type="entry name" value="AMMONIUM_TRANSP"/>
    <property type="match status" value="1"/>
</dbReference>
<dbReference type="InterPro" id="IPR002229">
    <property type="entry name" value="RhesusRHD"/>
</dbReference>
<evidence type="ECO:0000256" key="1">
    <source>
        <dbReference type="ARBA" id="ARBA00004141"/>
    </source>
</evidence>
<feature type="transmembrane region" description="Helical" evidence="8">
    <location>
        <begin position="157"/>
        <end position="179"/>
    </location>
</feature>
<dbReference type="InterPro" id="IPR001905">
    <property type="entry name" value="Ammonium_transpt"/>
</dbReference>
<dbReference type="Gene3D" id="1.10.3430.10">
    <property type="entry name" value="Ammonium transporter AmtB like domains"/>
    <property type="match status" value="1"/>
</dbReference>
<evidence type="ECO:0000256" key="6">
    <source>
        <dbReference type="ARBA" id="ARBA00023136"/>
    </source>
</evidence>
<evidence type="ECO:0000256" key="8">
    <source>
        <dbReference type="RuleBase" id="RU362002"/>
    </source>
</evidence>
<keyword evidence="4 8" id="KW-0812">Transmembrane</keyword>
<keyword evidence="12" id="KW-1185">Reference proteome</keyword>
<organism evidence="11 12">
    <name type="scientific">Acanthopleuribacter pedis</name>
    <dbReference type="NCBI Taxonomy" id="442870"/>
    <lineage>
        <taxon>Bacteria</taxon>
        <taxon>Pseudomonadati</taxon>
        <taxon>Acidobacteriota</taxon>
        <taxon>Holophagae</taxon>
        <taxon>Acanthopleuribacterales</taxon>
        <taxon>Acanthopleuribacteraceae</taxon>
        <taxon>Acanthopleuribacter</taxon>
    </lineage>
</organism>
<dbReference type="GO" id="GO:0008519">
    <property type="term" value="F:ammonium channel activity"/>
    <property type="evidence" value="ECO:0007669"/>
    <property type="project" value="InterPro"/>
</dbReference>
<gene>
    <name evidence="11" type="primary">amt</name>
    <name evidence="11" type="ORF">J3U88_07270</name>
</gene>
<dbReference type="NCBIfam" id="TIGR00836">
    <property type="entry name" value="amt"/>
    <property type="match status" value="1"/>
</dbReference>
<feature type="transmembrane region" description="Helical" evidence="8">
    <location>
        <begin position="317"/>
        <end position="337"/>
    </location>
</feature>
<dbReference type="AlphaFoldDB" id="A0A8J7Q5H8"/>
<keyword evidence="3 8" id="KW-0813">Transport</keyword>
<accession>A0A8J7Q5H8</accession>
<feature type="transmembrane region" description="Helical" evidence="8">
    <location>
        <begin position="290"/>
        <end position="311"/>
    </location>
</feature>
<dbReference type="InterPro" id="IPR024041">
    <property type="entry name" value="NH4_transpt_AmtB-like_dom"/>
</dbReference>
<dbReference type="InterPro" id="IPR018047">
    <property type="entry name" value="Ammonium_transpt_CS"/>
</dbReference>
<comment type="similarity">
    <text evidence="2 8">Belongs to the ammonia transporter channel (TC 1.A.11.2) family.</text>
</comment>
<feature type="chain" id="PRO_5035205041" description="Ammonium transporter" evidence="9">
    <location>
        <begin position="23"/>
        <end position="441"/>
    </location>
</feature>
<dbReference type="Proteomes" id="UP000664417">
    <property type="component" value="Unassembled WGS sequence"/>
</dbReference>
<keyword evidence="9" id="KW-0732">Signal</keyword>
<evidence type="ECO:0000259" key="10">
    <source>
        <dbReference type="Pfam" id="PF00909"/>
    </source>
</evidence>
<dbReference type="GO" id="GO:0097272">
    <property type="term" value="P:ammonium homeostasis"/>
    <property type="evidence" value="ECO:0007669"/>
    <property type="project" value="TreeGrafter"/>
</dbReference>
<dbReference type="Pfam" id="PF00909">
    <property type="entry name" value="Ammonium_transp"/>
    <property type="match status" value="1"/>
</dbReference>
<dbReference type="InterPro" id="IPR029020">
    <property type="entry name" value="Ammonium/urea_transptr"/>
</dbReference>